<feature type="compositionally biased region" description="Polar residues" evidence="3">
    <location>
        <begin position="8"/>
        <end position="17"/>
    </location>
</feature>
<proteinExistence type="inferred from homology"/>
<evidence type="ECO:0000313" key="5">
    <source>
        <dbReference type="EMBL" id="TVU50153.1"/>
    </source>
</evidence>
<evidence type="ECO:0000256" key="2">
    <source>
        <dbReference type="ARBA" id="ARBA00010846"/>
    </source>
</evidence>
<dbReference type="Gramene" id="TVU50153">
    <property type="protein sequence ID" value="TVU50153"/>
    <property type="gene ID" value="EJB05_01510"/>
</dbReference>
<dbReference type="PANTHER" id="PTHR26379:SF180">
    <property type="entry name" value="TRAF TRANSCRIPTION FACTOR"/>
    <property type="match status" value="1"/>
</dbReference>
<dbReference type="InterPro" id="IPR000210">
    <property type="entry name" value="BTB/POZ_dom"/>
</dbReference>
<comment type="similarity">
    <text evidence="2">Belongs to the Tdpoz family.</text>
</comment>
<name>A0A5J9WPR7_9POAL</name>
<evidence type="ECO:0000313" key="6">
    <source>
        <dbReference type="Proteomes" id="UP000324897"/>
    </source>
</evidence>
<comment type="pathway">
    <text evidence="1">Protein modification; protein ubiquitination.</text>
</comment>
<dbReference type="Gene3D" id="3.30.710.10">
    <property type="entry name" value="Potassium Channel Kv1.1, Chain A"/>
    <property type="match status" value="1"/>
</dbReference>
<evidence type="ECO:0000256" key="1">
    <source>
        <dbReference type="ARBA" id="ARBA00004906"/>
    </source>
</evidence>
<evidence type="ECO:0000256" key="3">
    <source>
        <dbReference type="SAM" id="MobiDB-lite"/>
    </source>
</evidence>
<dbReference type="OrthoDB" id="1878800at2759"/>
<dbReference type="SUPFAM" id="SSF54695">
    <property type="entry name" value="POZ domain"/>
    <property type="match status" value="1"/>
</dbReference>
<dbReference type="GO" id="GO:0016567">
    <property type="term" value="P:protein ubiquitination"/>
    <property type="evidence" value="ECO:0007669"/>
    <property type="project" value="InterPro"/>
</dbReference>
<dbReference type="AlphaFoldDB" id="A0A5J9WPR7"/>
<dbReference type="InterPro" id="IPR045005">
    <property type="entry name" value="BPM1-6"/>
</dbReference>
<dbReference type="PANTHER" id="PTHR26379">
    <property type="entry name" value="BTB/POZ AND MATH DOMAIN-CONTAINING PROTEIN 1"/>
    <property type="match status" value="1"/>
</dbReference>
<organism evidence="5 6">
    <name type="scientific">Eragrostis curvula</name>
    <name type="common">weeping love grass</name>
    <dbReference type="NCBI Taxonomy" id="38414"/>
    <lineage>
        <taxon>Eukaryota</taxon>
        <taxon>Viridiplantae</taxon>
        <taxon>Streptophyta</taxon>
        <taxon>Embryophyta</taxon>
        <taxon>Tracheophyta</taxon>
        <taxon>Spermatophyta</taxon>
        <taxon>Magnoliopsida</taxon>
        <taxon>Liliopsida</taxon>
        <taxon>Poales</taxon>
        <taxon>Poaceae</taxon>
        <taxon>PACMAD clade</taxon>
        <taxon>Chloridoideae</taxon>
        <taxon>Eragrostideae</taxon>
        <taxon>Eragrostidinae</taxon>
        <taxon>Eragrostis</taxon>
    </lineage>
</organism>
<dbReference type="SMART" id="SM00225">
    <property type="entry name" value="BTB"/>
    <property type="match status" value="1"/>
</dbReference>
<accession>A0A5J9WPR7</accession>
<dbReference type="EMBL" id="RWGY01000002">
    <property type="protein sequence ID" value="TVU50153.1"/>
    <property type="molecule type" value="Genomic_DNA"/>
</dbReference>
<dbReference type="InterPro" id="IPR011333">
    <property type="entry name" value="SKP1/BTB/POZ_sf"/>
</dbReference>
<protein>
    <recommendedName>
        <fullName evidence="4">BTB domain-containing protein</fullName>
    </recommendedName>
</protein>
<sequence>MGIRQPSAEKTSPSKSFQRPWDSSGKFPIITRYHANSLGYLENDRLTVECAITVFKDPEAIPVLFSDLPKDFGELLRSEAGADVMFIVSGESIATHKNVLAARSSVFMAEFFGEMKEKTSQCIEIKEMEAAVFKAMLGFIYTDTVPDLDEKHGHRLALDIDVGTVSTTLVLAEQHGCSQLKAKRIEFIVEGSPQILGAVLATEGFKSLEASLLTELFMAARGGSKK</sequence>
<dbReference type="Proteomes" id="UP000324897">
    <property type="component" value="Chromosome 6"/>
</dbReference>
<dbReference type="PROSITE" id="PS50097">
    <property type="entry name" value="BTB"/>
    <property type="match status" value="1"/>
</dbReference>
<gene>
    <name evidence="5" type="ORF">EJB05_01510</name>
</gene>
<comment type="caution">
    <text evidence="5">The sequence shown here is derived from an EMBL/GenBank/DDBJ whole genome shotgun (WGS) entry which is preliminary data.</text>
</comment>
<feature type="non-terminal residue" evidence="5">
    <location>
        <position position="1"/>
    </location>
</feature>
<reference evidence="5 6" key="1">
    <citation type="journal article" date="2019" name="Sci. Rep.">
        <title>A high-quality genome of Eragrostis curvula grass provides insights into Poaceae evolution and supports new strategies to enhance forage quality.</title>
        <authorList>
            <person name="Carballo J."/>
            <person name="Santos B.A.C.M."/>
            <person name="Zappacosta D."/>
            <person name="Garbus I."/>
            <person name="Selva J.P."/>
            <person name="Gallo C.A."/>
            <person name="Diaz A."/>
            <person name="Albertini E."/>
            <person name="Caccamo M."/>
            <person name="Echenique V."/>
        </authorList>
    </citation>
    <scope>NUCLEOTIDE SEQUENCE [LARGE SCALE GENOMIC DNA]</scope>
    <source>
        <strain evidence="6">cv. Victoria</strain>
        <tissue evidence="5">Leaf</tissue>
    </source>
</reference>
<dbReference type="Pfam" id="PF24570">
    <property type="entry name" value="BACK_BPM_SPOP"/>
    <property type="match status" value="1"/>
</dbReference>
<dbReference type="Pfam" id="PF00651">
    <property type="entry name" value="BTB"/>
    <property type="match status" value="1"/>
</dbReference>
<feature type="domain" description="BTB" evidence="4">
    <location>
        <begin position="82"/>
        <end position="145"/>
    </location>
</feature>
<feature type="region of interest" description="Disordered" evidence="3">
    <location>
        <begin position="1"/>
        <end position="21"/>
    </location>
</feature>
<dbReference type="InterPro" id="IPR056423">
    <property type="entry name" value="BACK_BPM_SPOP"/>
</dbReference>
<evidence type="ECO:0000259" key="4">
    <source>
        <dbReference type="PROSITE" id="PS50097"/>
    </source>
</evidence>
<keyword evidence="6" id="KW-1185">Reference proteome</keyword>